<feature type="compositionally biased region" description="Low complexity" evidence="4">
    <location>
        <begin position="416"/>
        <end position="429"/>
    </location>
</feature>
<dbReference type="InterPro" id="IPR050482">
    <property type="entry name" value="Sensor_HK_TwoCompSys"/>
</dbReference>
<keyword evidence="8" id="KW-1185">Reference proteome</keyword>
<feature type="region of interest" description="Disordered" evidence="4">
    <location>
        <begin position="385"/>
        <end position="429"/>
    </location>
</feature>
<evidence type="ECO:0000256" key="5">
    <source>
        <dbReference type="SAM" id="Phobius"/>
    </source>
</evidence>
<proteinExistence type="predicted"/>
<feature type="transmembrane region" description="Helical" evidence="5">
    <location>
        <begin position="21"/>
        <end position="39"/>
    </location>
</feature>
<sequence>MVTRWWEERSAPQRFDLYTRSSLYAMAAVEPLIAALVAASATEGDAAGGAVYIAASVLHAAVALVVLRGAMAWYLGRRDWPGRETLLLVVVTPVAPIAAAAAFGVEPPGAGEPGARSAAGLAMVLAVGFTVAATSPRLPTRRLLVLAVVAAAAIGAMALAVGWPARNSLALVVSALLAFVSGWSAFRVSVWTLGVIWELERSRRVQAELAVAEERLRFSRDLHDILGRNLSVIAVKSELAAALTRHGRDEAGTEMMAVRDIAQESLREVRDVVRGYREVDLTTELAGARSVLRSAGVSTRVVGDGDELPAEVQSVLGWVAREGTTNVLRHSQAHECLITVTRSAGAATLTMENDGVLTGGAPVGDGVGRRDGSGLTGLDERLHGMGGELSAGPAGAGRFRLTARVPVPSPGPPSLAGPSPAGEARGATP</sequence>
<dbReference type="InterPro" id="IPR036890">
    <property type="entry name" value="HATPase_C_sf"/>
</dbReference>
<dbReference type="GO" id="GO:0000155">
    <property type="term" value="F:phosphorelay sensor kinase activity"/>
    <property type="evidence" value="ECO:0007669"/>
    <property type="project" value="InterPro"/>
</dbReference>
<evidence type="ECO:0000313" key="7">
    <source>
        <dbReference type="EMBL" id="TDE12266.1"/>
    </source>
</evidence>
<dbReference type="Gene3D" id="1.20.5.1930">
    <property type="match status" value="1"/>
</dbReference>
<dbReference type="OrthoDB" id="5241784at2"/>
<dbReference type="GO" id="GO:0016020">
    <property type="term" value="C:membrane"/>
    <property type="evidence" value="ECO:0007669"/>
    <property type="project" value="InterPro"/>
</dbReference>
<dbReference type="Proteomes" id="UP000294739">
    <property type="component" value="Unassembled WGS sequence"/>
</dbReference>
<evidence type="ECO:0000256" key="2">
    <source>
        <dbReference type="ARBA" id="ARBA00022777"/>
    </source>
</evidence>
<feature type="transmembrane region" description="Helical" evidence="5">
    <location>
        <begin position="117"/>
        <end position="136"/>
    </location>
</feature>
<organism evidence="7 8">
    <name type="scientific">Jiangella asiatica</name>
    <dbReference type="NCBI Taxonomy" id="2530372"/>
    <lineage>
        <taxon>Bacteria</taxon>
        <taxon>Bacillati</taxon>
        <taxon>Actinomycetota</taxon>
        <taxon>Actinomycetes</taxon>
        <taxon>Jiangellales</taxon>
        <taxon>Jiangellaceae</taxon>
        <taxon>Jiangella</taxon>
    </lineage>
</organism>
<keyword evidence="3" id="KW-0902">Two-component regulatory system</keyword>
<dbReference type="Gene3D" id="3.30.565.10">
    <property type="entry name" value="Histidine kinase-like ATPase, C-terminal domain"/>
    <property type="match status" value="1"/>
</dbReference>
<feature type="transmembrane region" description="Helical" evidence="5">
    <location>
        <begin position="51"/>
        <end position="74"/>
    </location>
</feature>
<feature type="transmembrane region" description="Helical" evidence="5">
    <location>
        <begin position="86"/>
        <end position="105"/>
    </location>
</feature>
<evidence type="ECO:0000256" key="3">
    <source>
        <dbReference type="ARBA" id="ARBA00023012"/>
    </source>
</evidence>
<keyword evidence="5" id="KW-0812">Transmembrane</keyword>
<comment type="caution">
    <text evidence="7">The sequence shown here is derived from an EMBL/GenBank/DDBJ whole genome shotgun (WGS) entry which is preliminary data.</text>
</comment>
<dbReference type="PANTHER" id="PTHR24421">
    <property type="entry name" value="NITRATE/NITRITE SENSOR PROTEIN NARX-RELATED"/>
    <property type="match status" value="1"/>
</dbReference>
<name>A0A4R5DEH0_9ACTN</name>
<evidence type="ECO:0000256" key="4">
    <source>
        <dbReference type="SAM" id="MobiDB-lite"/>
    </source>
</evidence>
<accession>A0A4R5DEH0</accession>
<keyword evidence="1" id="KW-0808">Transferase</keyword>
<protein>
    <submittedName>
        <fullName evidence="7">Sensor histidine kinase</fullName>
    </submittedName>
</protein>
<dbReference type="AlphaFoldDB" id="A0A4R5DEH0"/>
<keyword evidence="5" id="KW-1133">Transmembrane helix</keyword>
<evidence type="ECO:0000259" key="6">
    <source>
        <dbReference type="Pfam" id="PF07730"/>
    </source>
</evidence>
<dbReference type="EMBL" id="SMKZ01000008">
    <property type="protein sequence ID" value="TDE12266.1"/>
    <property type="molecule type" value="Genomic_DNA"/>
</dbReference>
<feature type="transmembrane region" description="Helical" evidence="5">
    <location>
        <begin position="169"/>
        <end position="197"/>
    </location>
</feature>
<evidence type="ECO:0000256" key="1">
    <source>
        <dbReference type="ARBA" id="ARBA00022679"/>
    </source>
</evidence>
<reference evidence="7 8" key="1">
    <citation type="submission" date="2019-03" db="EMBL/GenBank/DDBJ databases">
        <title>Draft genome sequences of novel Actinobacteria.</title>
        <authorList>
            <person name="Sahin N."/>
            <person name="Ay H."/>
            <person name="Saygin H."/>
        </authorList>
    </citation>
    <scope>NUCLEOTIDE SEQUENCE [LARGE SCALE GENOMIC DNA]</scope>
    <source>
        <strain evidence="7 8">5K138</strain>
    </source>
</reference>
<evidence type="ECO:0000313" key="8">
    <source>
        <dbReference type="Proteomes" id="UP000294739"/>
    </source>
</evidence>
<feature type="transmembrane region" description="Helical" evidence="5">
    <location>
        <begin position="143"/>
        <end position="163"/>
    </location>
</feature>
<keyword evidence="5" id="KW-0472">Membrane</keyword>
<dbReference type="Pfam" id="PF07730">
    <property type="entry name" value="HisKA_3"/>
    <property type="match status" value="1"/>
</dbReference>
<dbReference type="PANTHER" id="PTHR24421:SF63">
    <property type="entry name" value="SENSOR HISTIDINE KINASE DESK"/>
    <property type="match status" value="1"/>
</dbReference>
<keyword evidence="2 7" id="KW-0418">Kinase</keyword>
<dbReference type="InParanoid" id="A0A4R5DEH0"/>
<dbReference type="InterPro" id="IPR011712">
    <property type="entry name" value="Sig_transdc_His_kin_sub3_dim/P"/>
</dbReference>
<dbReference type="RefSeq" id="WP_131893250.1">
    <property type="nucleotide sequence ID" value="NZ_SMKZ01000008.1"/>
</dbReference>
<dbReference type="GO" id="GO:0046983">
    <property type="term" value="F:protein dimerization activity"/>
    <property type="evidence" value="ECO:0007669"/>
    <property type="project" value="InterPro"/>
</dbReference>
<gene>
    <name evidence="7" type="ORF">E1269_08280</name>
</gene>
<feature type="domain" description="Signal transduction histidine kinase subgroup 3 dimerisation and phosphoacceptor" evidence="6">
    <location>
        <begin position="214"/>
        <end position="281"/>
    </location>
</feature>
<dbReference type="CDD" id="cd16917">
    <property type="entry name" value="HATPase_UhpB-NarQ-NarX-like"/>
    <property type="match status" value="1"/>
</dbReference>